<name>M5UB95_9BACT</name>
<accession>M5UB95</accession>
<dbReference type="PATRIC" id="fig|1263870.3.peg.5538"/>
<dbReference type="AlphaFoldDB" id="M5UB95"/>
<sequence>MEAYYLKQLAQESARRVDGVTHIVNSIHVVDKTPPTRKLK</sequence>
<dbReference type="EMBL" id="ANOH01000364">
    <property type="protein sequence ID" value="EMI53263.1"/>
    <property type="molecule type" value="Genomic_DNA"/>
</dbReference>
<reference evidence="1 2" key="1">
    <citation type="journal article" date="2013" name="Mar. Genomics">
        <title>Expression of sulfatases in Rhodopirellula baltica and the diversity of sulfatases in the genus Rhodopirellula.</title>
        <authorList>
            <person name="Wegner C.E."/>
            <person name="Richter-Heitmann T."/>
            <person name="Klindworth A."/>
            <person name="Klockow C."/>
            <person name="Richter M."/>
            <person name="Achstetter T."/>
            <person name="Glockner F.O."/>
            <person name="Harder J."/>
        </authorList>
    </citation>
    <scope>NUCLEOTIDE SEQUENCE [LARGE SCALE GENOMIC DNA]</scope>
    <source>
        <strain evidence="1 2">SM41</strain>
    </source>
</reference>
<protein>
    <submittedName>
        <fullName evidence="1">Uncharacterized protein</fullName>
    </submittedName>
</protein>
<evidence type="ECO:0000313" key="2">
    <source>
        <dbReference type="Proteomes" id="UP000011885"/>
    </source>
</evidence>
<proteinExistence type="predicted"/>
<evidence type="ECO:0000313" key="1">
    <source>
        <dbReference type="EMBL" id="EMI53263.1"/>
    </source>
</evidence>
<organism evidence="1 2">
    <name type="scientific">Rhodopirellula sallentina SM41</name>
    <dbReference type="NCBI Taxonomy" id="1263870"/>
    <lineage>
        <taxon>Bacteria</taxon>
        <taxon>Pseudomonadati</taxon>
        <taxon>Planctomycetota</taxon>
        <taxon>Planctomycetia</taxon>
        <taxon>Pirellulales</taxon>
        <taxon>Pirellulaceae</taxon>
        <taxon>Rhodopirellula</taxon>
    </lineage>
</organism>
<dbReference type="Proteomes" id="UP000011885">
    <property type="component" value="Unassembled WGS sequence"/>
</dbReference>
<comment type="caution">
    <text evidence="1">The sequence shown here is derived from an EMBL/GenBank/DDBJ whole genome shotgun (WGS) entry which is preliminary data.</text>
</comment>
<gene>
    <name evidence="1" type="ORF">RSSM_05236</name>
</gene>
<keyword evidence="2" id="KW-1185">Reference proteome</keyword>